<accession>A0A2W5CVA7</accession>
<keyword evidence="1" id="KW-0378">Hydrolase</keyword>
<dbReference type="InterPro" id="IPR038019">
    <property type="entry name" value="PRib_AMP_CycHydrolase_sf"/>
</dbReference>
<organism evidence="1 2">
    <name type="scientific">Corynebacterium urealyticum</name>
    <dbReference type="NCBI Taxonomy" id="43771"/>
    <lineage>
        <taxon>Bacteria</taxon>
        <taxon>Bacillati</taxon>
        <taxon>Actinomycetota</taxon>
        <taxon>Actinomycetes</taxon>
        <taxon>Mycobacteriales</taxon>
        <taxon>Corynebacteriaceae</taxon>
        <taxon>Corynebacterium</taxon>
    </lineage>
</organism>
<name>A0A2W5CVA7_9CORY</name>
<feature type="non-terminal residue" evidence="1">
    <location>
        <position position="1"/>
    </location>
</feature>
<dbReference type="GO" id="GO:0000105">
    <property type="term" value="P:L-histidine biosynthetic process"/>
    <property type="evidence" value="ECO:0007669"/>
    <property type="project" value="UniProtKB-UniPathway"/>
</dbReference>
<sequence>LLKVNQTGAACHTGTTTCFDSDRLL</sequence>
<dbReference type="SUPFAM" id="SSF141734">
    <property type="entry name" value="HisI-like"/>
    <property type="match status" value="1"/>
</dbReference>
<dbReference type="UniPathway" id="UPA00031">
    <property type="reaction ID" value="UER00008"/>
</dbReference>
<evidence type="ECO:0000313" key="2">
    <source>
        <dbReference type="Proteomes" id="UP000249451"/>
    </source>
</evidence>
<gene>
    <name evidence="1" type="ORF">DI609_09545</name>
</gene>
<evidence type="ECO:0000313" key="1">
    <source>
        <dbReference type="EMBL" id="PZO98891.1"/>
    </source>
</evidence>
<proteinExistence type="predicted"/>
<reference evidence="1 2" key="1">
    <citation type="submission" date="2017-11" db="EMBL/GenBank/DDBJ databases">
        <title>Infants hospitalized years apart are colonized by the same room-sourced microbial strains.</title>
        <authorList>
            <person name="Brooks B."/>
            <person name="Olm M.R."/>
            <person name="Firek B.A."/>
            <person name="Baker R."/>
            <person name="Thomas B.C."/>
            <person name="Morowitz M.J."/>
            <person name="Banfield J.F."/>
        </authorList>
    </citation>
    <scope>NUCLEOTIDE SEQUENCE [LARGE SCALE GENOMIC DNA]</scope>
    <source>
        <strain evidence="1">S2_012_000_R3_87</strain>
    </source>
</reference>
<dbReference type="GO" id="GO:0016787">
    <property type="term" value="F:hydrolase activity"/>
    <property type="evidence" value="ECO:0007669"/>
    <property type="project" value="UniProtKB-KW"/>
</dbReference>
<comment type="caution">
    <text evidence="1">The sequence shown here is derived from an EMBL/GenBank/DDBJ whole genome shotgun (WGS) entry which is preliminary data.</text>
</comment>
<protein>
    <submittedName>
        <fullName evidence="1">Phosphoribosyl-AMP cyclohydrolase</fullName>
    </submittedName>
</protein>
<dbReference type="EMBL" id="QFNY01000245">
    <property type="protein sequence ID" value="PZO98891.1"/>
    <property type="molecule type" value="Genomic_DNA"/>
</dbReference>
<dbReference type="Proteomes" id="UP000249451">
    <property type="component" value="Unassembled WGS sequence"/>
</dbReference>
<dbReference type="AlphaFoldDB" id="A0A2W5CVA7"/>